<dbReference type="VEuPathDB" id="FungiDB:PC110_g14373"/>
<protein>
    <submittedName>
        <fullName evidence="1">Uncharacterized protein</fullName>
    </submittedName>
</protein>
<comment type="caution">
    <text evidence="1">The sequence shown here is derived from an EMBL/GenBank/DDBJ whole genome shotgun (WGS) entry which is preliminary data.</text>
</comment>
<evidence type="ECO:0000313" key="1">
    <source>
        <dbReference type="EMBL" id="KAG6943559.1"/>
    </source>
</evidence>
<organism evidence="1 2">
    <name type="scientific">Phytophthora cactorum</name>
    <dbReference type="NCBI Taxonomy" id="29920"/>
    <lineage>
        <taxon>Eukaryota</taxon>
        <taxon>Sar</taxon>
        <taxon>Stramenopiles</taxon>
        <taxon>Oomycota</taxon>
        <taxon>Peronosporomycetes</taxon>
        <taxon>Peronosporales</taxon>
        <taxon>Peronosporaceae</taxon>
        <taxon>Phytophthora</taxon>
    </lineage>
</organism>
<proteinExistence type="predicted"/>
<evidence type="ECO:0000313" key="2">
    <source>
        <dbReference type="Proteomes" id="UP000688947"/>
    </source>
</evidence>
<dbReference type="Proteomes" id="UP000688947">
    <property type="component" value="Unassembled WGS sequence"/>
</dbReference>
<reference evidence="1" key="1">
    <citation type="submission" date="2021-01" db="EMBL/GenBank/DDBJ databases">
        <title>Phytophthora aleatoria, a newly-described species from Pinus radiata is distinct from Phytophthora cactorum isolates based on comparative genomics.</title>
        <authorList>
            <person name="Mcdougal R."/>
            <person name="Panda P."/>
            <person name="Williams N."/>
            <person name="Studholme D.J."/>
        </authorList>
    </citation>
    <scope>NUCLEOTIDE SEQUENCE</scope>
    <source>
        <strain evidence="1">NZFS 3830</strain>
    </source>
</reference>
<sequence length="91" mass="9908">MSRIVAQAWDAIPAKVIVSGFIKLGLVPTGPRNRVGRFRIPQVVAGDAPAVCVDSETEKKTKLDFSSGSYTICKMFAVLSWCVTRMVSSFL</sequence>
<accession>A0A8T1TMW5</accession>
<dbReference type="EMBL" id="JAENGZ010002495">
    <property type="protein sequence ID" value="KAG6943559.1"/>
    <property type="molecule type" value="Genomic_DNA"/>
</dbReference>
<dbReference type="OrthoDB" id="108652at2759"/>
<name>A0A8T1TMW5_9STRA</name>
<gene>
    <name evidence="1" type="ORF">JG687_00018377</name>
</gene>
<dbReference type="AlphaFoldDB" id="A0A8T1TMW5"/>